<proteinExistence type="predicted"/>
<comment type="caution">
    <text evidence="1">The sequence shown here is derived from an EMBL/GenBank/DDBJ whole genome shotgun (WGS) entry which is preliminary data.</text>
</comment>
<gene>
    <name evidence="1" type="ORF">DET45_11835</name>
</gene>
<protein>
    <submittedName>
        <fullName evidence="1">Uncharacterized protein DUF3718</fullName>
    </submittedName>
</protein>
<dbReference type="AlphaFoldDB" id="A0A317Q2R5"/>
<sequence length="149" mass="16950">MQRSSYYAVQVTVMLAVVLTTLVAVRPAQAKPLLQPYDENLVLSLCSYVRANDSIGFRDKLRDYRLRIRDIYSDVRCNHNTMIQFAIEHRADDIGRLLVLSLSPRDLAANGDVDWVRQHSSSVEKPTSSLANGNVIELLRQRIADYSQE</sequence>
<dbReference type="Pfam" id="PF12514">
    <property type="entry name" value="DUF3718"/>
    <property type="match status" value="1"/>
</dbReference>
<evidence type="ECO:0000313" key="1">
    <source>
        <dbReference type="EMBL" id="PWW09714.1"/>
    </source>
</evidence>
<name>A0A317Q2R5_9GAMM</name>
<evidence type="ECO:0000313" key="2">
    <source>
        <dbReference type="Proteomes" id="UP000246964"/>
    </source>
</evidence>
<keyword evidence="2" id="KW-1185">Reference proteome</keyword>
<dbReference type="RefSeq" id="WP_146204100.1">
    <property type="nucleotide sequence ID" value="NZ_QGTT01000018.1"/>
</dbReference>
<reference evidence="1 2" key="1">
    <citation type="submission" date="2018-05" db="EMBL/GenBank/DDBJ databases">
        <title>Freshwater and sediment microbial communities from various areas in North America, analyzing microbe dynamics in response to fracking.</title>
        <authorList>
            <person name="Lamendella R."/>
        </authorList>
    </citation>
    <scope>NUCLEOTIDE SEQUENCE [LARGE SCALE GENOMIC DNA]</scope>
    <source>
        <strain evidence="1 2">125B1</strain>
    </source>
</reference>
<dbReference type="EMBL" id="QGTT01000018">
    <property type="protein sequence ID" value="PWW09714.1"/>
    <property type="molecule type" value="Genomic_DNA"/>
</dbReference>
<accession>A0A317Q2R5</accession>
<dbReference type="Proteomes" id="UP000246964">
    <property type="component" value="Unassembled WGS sequence"/>
</dbReference>
<dbReference type="OrthoDB" id="6197363at2"/>
<dbReference type="InterPro" id="IPR022193">
    <property type="entry name" value="DUF3718"/>
</dbReference>
<organism evidence="1 2">
    <name type="scientific">Pseudidiomarina maritima</name>
    <dbReference type="NCBI Taxonomy" id="519453"/>
    <lineage>
        <taxon>Bacteria</taxon>
        <taxon>Pseudomonadati</taxon>
        <taxon>Pseudomonadota</taxon>
        <taxon>Gammaproteobacteria</taxon>
        <taxon>Alteromonadales</taxon>
        <taxon>Idiomarinaceae</taxon>
        <taxon>Pseudidiomarina</taxon>
    </lineage>
</organism>